<proteinExistence type="inferred from homology"/>
<keyword evidence="5" id="KW-0560">Oxidoreductase</keyword>
<comment type="similarity">
    <text evidence="2">Belongs to the nitroreductase family.</text>
</comment>
<dbReference type="CDD" id="cd02136">
    <property type="entry name" value="PnbA_NfnB-like"/>
    <property type="match status" value="1"/>
</dbReference>
<dbReference type="PANTHER" id="PTHR43673:SF2">
    <property type="entry name" value="NITROREDUCTASE"/>
    <property type="match status" value="1"/>
</dbReference>
<gene>
    <name evidence="7" type="ORF">EV675_1986</name>
</gene>
<dbReference type="OrthoDB" id="9773807at2"/>
<dbReference type="InterPro" id="IPR000415">
    <property type="entry name" value="Nitroreductase-like"/>
</dbReference>
<evidence type="ECO:0000256" key="1">
    <source>
        <dbReference type="ARBA" id="ARBA00001917"/>
    </source>
</evidence>
<dbReference type="RefSeq" id="WP_130357090.1">
    <property type="nucleotide sequence ID" value="NZ_SGXC01000001.1"/>
</dbReference>
<reference evidence="7 8" key="1">
    <citation type="submission" date="2019-02" db="EMBL/GenBank/DDBJ databases">
        <title>Genomic Encyclopedia of Type Strains, Phase IV (KMG-IV): sequencing the most valuable type-strain genomes for metagenomic binning, comparative biology and taxonomic classification.</title>
        <authorList>
            <person name="Goeker M."/>
        </authorList>
    </citation>
    <scope>NUCLEOTIDE SEQUENCE [LARGE SCALE GENOMIC DNA]</scope>
    <source>
        <strain evidence="7 8">K24</strain>
    </source>
</reference>
<evidence type="ECO:0000259" key="6">
    <source>
        <dbReference type="Pfam" id="PF00881"/>
    </source>
</evidence>
<dbReference type="PANTHER" id="PTHR43673">
    <property type="entry name" value="NAD(P)H NITROREDUCTASE YDGI-RELATED"/>
    <property type="match status" value="1"/>
</dbReference>
<keyword evidence="3" id="KW-0285">Flavoprotein</keyword>
<comment type="cofactor">
    <cofactor evidence="1">
        <name>FMN</name>
        <dbReference type="ChEBI" id="CHEBI:58210"/>
    </cofactor>
</comment>
<keyword evidence="8" id="KW-1185">Reference proteome</keyword>
<dbReference type="Gene3D" id="3.40.109.10">
    <property type="entry name" value="NADH Oxidase"/>
    <property type="match status" value="1"/>
</dbReference>
<dbReference type="AlphaFoldDB" id="A0A4Q7NM56"/>
<dbReference type="InterPro" id="IPR029479">
    <property type="entry name" value="Nitroreductase"/>
</dbReference>
<evidence type="ECO:0000256" key="3">
    <source>
        <dbReference type="ARBA" id="ARBA00022630"/>
    </source>
</evidence>
<evidence type="ECO:0000313" key="7">
    <source>
        <dbReference type="EMBL" id="RZS85956.1"/>
    </source>
</evidence>
<dbReference type="EMBL" id="SGXC01000001">
    <property type="protein sequence ID" value="RZS85956.1"/>
    <property type="molecule type" value="Genomic_DNA"/>
</dbReference>
<evidence type="ECO:0000313" key="8">
    <source>
        <dbReference type="Proteomes" id="UP000292445"/>
    </source>
</evidence>
<sequence length="229" mass="25475">MTHDADDYASLTRLLNDRWSCRGFLPEQLPRDTIQRILALTQRTASWCNTQPWEVIVTAGAGTERFRQALFDHVMSRPQAHPDFPFPREYPGIYRERRRECGFQLYDSVGVQRGDREASARQGAENFRFFGAPHVAIITTPEALGVYGAVDCGAYVGNFMLAARSLGVATIAQAALAEYSGFIRGHFGIGQDRQVVCGISFGFADPGHPANGFRTSRAAVDDVVRWVEE</sequence>
<evidence type="ECO:0000256" key="2">
    <source>
        <dbReference type="ARBA" id="ARBA00007118"/>
    </source>
</evidence>
<evidence type="ECO:0000256" key="5">
    <source>
        <dbReference type="ARBA" id="ARBA00023002"/>
    </source>
</evidence>
<comment type="caution">
    <text evidence="7">The sequence shown here is derived from an EMBL/GenBank/DDBJ whole genome shotgun (WGS) entry which is preliminary data.</text>
</comment>
<organism evidence="7 8">
    <name type="scientific">Pigmentiphaga kullae</name>
    <dbReference type="NCBI Taxonomy" id="151784"/>
    <lineage>
        <taxon>Bacteria</taxon>
        <taxon>Pseudomonadati</taxon>
        <taxon>Pseudomonadota</taxon>
        <taxon>Betaproteobacteria</taxon>
        <taxon>Burkholderiales</taxon>
        <taxon>Alcaligenaceae</taxon>
        <taxon>Pigmentiphaga</taxon>
    </lineage>
</organism>
<dbReference type="SUPFAM" id="SSF55469">
    <property type="entry name" value="FMN-dependent nitroreductase-like"/>
    <property type="match status" value="1"/>
</dbReference>
<accession>A0A4Q7NM56</accession>
<name>A0A4Q7NM56_9BURK</name>
<feature type="domain" description="Nitroreductase" evidence="6">
    <location>
        <begin position="17"/>
        <end position="202"/>
    </location>
</feature>
<keyword evidence="4" id="KW-0288">FMN</keyword>
<protein>
    <submittedName>
        <fullName evidence="7">Nitroreductase</fullName>
    </submittedName>
</protein>
<dbReference type="GO" id="GO:0016491">
    <property type="term" value="F:oxidoreductase activity"/>
    <property type="evidence" value="ECO:0007669"/>
    <property type="project" value="UniProtKB-KW"/>
</dbReference>
<dbReference type="Pfam" id="PF00881">
    <property type="entry name" value="Nitroreductase"/>
    <property type="match status" value="1"/>
</dbReference>
<dbReference type="Proteomes" id="UP000292445">
    <property type="component" value="Unassembled WGS sequence"/>
</dbReference>
<evidence type="ECO:0000256" key="4">
    <source>
        <dbReference type="ARBA" id="ARBA00022643"/>
    </source>
</evidence>